<protein>
    <submittedName>
        <fullName evidence="2">Uncharacterized protein</fullName>
    </submittedName>
</protein>
<sequence length="40" mass="4487">MDQLEDCTRANTACSTWDNQQRDQGIDHHPKESSSQAANP</sequence>
<evidence type="ECO:0000256" key="1">
    <source>
        <dbReference type="SAM" id="MobiDB-lite"/>
    </source>
</evidence>
<dbReference type="AlphaFoldDB" id="A0A2P2QBR8"/>
<proteinExistence type="predicted"/>
<accession>A0A2P2QBR8</accession>
<organism evidence="2">
    <name type="scientific">Rhizophora mucronata</name>
    <name type="common">Asiatic mangrove</name>
    <dbReference type="NCBI Taxonomy" id="61149"/>
    <lineage>
        <taxon>Eukaryota</taxon>
        <taxon>Viridiplantae</taxon>
        <taxon>Streptophyta</taxon>
        <taxon>Embryophyta</taxon>
        <taxon>Tracheophyta</taxon>
        <taxon>Spermatophyta</taxon>
        <taxon>Magnoliopsida</taxon>
        <taxon>eudicotyledons</taxon>
        <taxon>Gunneridae</taxon>
        <taxon>Pentapetalae</taxon>
        <taxon>rosids</taxon>
        <taxon>fabids</taxon>
        <taxon>Malpighiales</taxon>
        <taxon>Rhizophoraceae</taxon>
        <taxon>Rhizophora</taxon>
    </lineage>
</organism>
<evidence type="ECO:0000313" key="2">
    <source>
        <dbReference type="EMBL" id="MBX64415.1"/>
    </source>
</evidence>
<feature type="compositionally biased region" description="Polar residues" evidence="1">
    <location>
        <begin position="9"/>
        <end position="19"/>
    </location>
</feature>
<dbReference type="EMBL" id="GGEC01083931">
    <property type="protein sequence ID" value="MBX64415.1"/>
    <property type="molecule type" value="Transcribed_RNA"/>
</dbReference>
<feature type="region of interest" description="Disordered" evidence="1">
    <location>
        <begin position="1"/>
        <end position="40"/>
    </location>
</feature>
<name>A0A2P2QBR8_RHIMU</name>
<feature type="compositionally biased region" description="Basic and acidic residues" evidence="1">
    <location>
        <begin position="20"/>
        <end position="32"/>
    </location>
</feature>
<reference evidence="2" key="1">
    <citation type="submission" date="2018-02" db="EMBL/GenBank/DDBJ databases">
        <title>Rhizophora mucronata_Transcriptome.</title>
        <authorList>
            <person name="Meera S.P."/>
            <person name="Sreeshan A."/>
            <person name="Augustine A."/>
        </authorList>
    </citation>
    <scope>NUCLEOTIDE SEQUENCE</scope>
    <source>
        <tissue evidence="2">Leaf</tissue>
    </source>
</reference>